<name>A0ABU0U8K8_9SPHI</name>
<protein>
    <submittedName>
        <fullName evidence="1">Uncharacterized protein</fullName>
    </submittedName>
</protein>
<sequence>MTMPDRPIDFFYSNQSQLLTLVASEREALDTKLYIKKFRRESSFLLLDANGRYLYFLNQLPFSYSRISLFIVHPTLGSILKR</sequence>
<keyword evidence="2" id="KW-1185">Reference proteome</keyword>
<evidence type="ECO:0000313" key="1">
    <source>
        <dbReference type="EMBL" id="MDQ1151296.1"/>
    </source>
</evidence>
<accession>A0ABU0U8K8</accession>
<dbReference type="EMBL" id="JAUTBA010000001">
    <property type="protein sequence ID" value="MDQ1151296.1"/>
    <property type="molecule type" value="Genomic_DNA"/>
</dbReference>
<organism evidence="1 2">
    <name type="scientific">Sphingobacterium zeae</name>
    <dbReference type="NCBI Taxonomy" id="1776859"/>
    <lineage>
        <taxon>Bacteria</taxon>
        <taxon>Pseudomonadati</taxon>
        <taxon>Bacteroidota</taxon>
        <taxon>Sphingobacteriia</taxon>
        <taxon>Sphingobacteriales</taxon>
        <taxon>Sphingobacteriaceae</taxon>
        <taxon>Sphingobacterium</taxon>
    </lineage>
</organism>
<comment type="caution">
    <text evidence="1">The sequence shown here is derived from an EMBL/GenBank/DDBJ whole genome shotgun (WGS) entry which is preliminary data.</text>
</comment>
<evidence type="ECO:0000313" key="2">
    <source>
        <dbReference type="Proteomes" id="UP001244640"/>
    </source>
</evidence>
<reference evidence="1 2" key="1">
    <citation type="submission" date="2023-07" db="EMBL/GenBank/DDBJ databases">
        <title>Functional and genomic diversity of the sorghum phyllosphere microbiome.</title>
        <authorList>
            <person name="Shade A."/>
        </authorList>
    </citation>
    <scope>NUCLEOTIDE SEQUENCE [LARGE SCALE GENOMIC DNA]</scope>
    <source>
        <strain evidence="1 2">SORGH_AS_0892</strain>
    </source>
</reference>
<gene>
    <name evidence="1" type="ORF">QE382_003280</name>
</gene>
<proteinExistence type="predicted"/>
<dbReference type="Proteomes" id="UP001244640">
    <property type="component" value="Unassembled WGS sequence"/>
</dbReference>